<dbReference type="PRINTS" id="PR00929">
    <property type="entry name" value="ATHOOK"/>
</dbReference>
<dbReference type="GO" id="GO:0003677">
    <property type="term" value="F:DNA binding"/>
    <property type="evidence" value="ECO:0007669"/>
    <property type="project" value="InterPro"/>
</dbReference>
<feature type="domain" description="Structure-specific endonuclease subunit SLX1 C-terminal" evidence="2">
    <location>
        <begin position="137"/>
        <end position="206"/>
    </location>
</feature>
<dbReference type="GO" id="GO:0033557">
    <property type="term" value="C:Slx1-Slx4 complex"/>
    <property type="evidence" value="ECO:0007669"/>
    <property type="project" value="TreeGrafter"/>
</dbReference>
<evidence type="ECO:0000313" key="3">
    <source>
        <dbReference type="EMBL" id="KAF5383158.1"/>
    </source>
</evidence>
<feature type="compositionally biased region" description="Acidic residues" evidence="1">
    <location>
        <begin position="220"/>
        <end position="237"/>
    </location>
</feature>
<name>A0A8H5HGT5_9AGAR</name>
<feature type="compositionally biased region" description="Basic residues" evidence="1">
    <location>
        <begin position="265"/>
        <end position="275"/>
    </location>
</feature>
<dbReference type="InterPro" id="IPR048749">
    <property type="entry name" value="SLX1_C"/>
</dbReference>
<dbReference type="PANTHER" id="PTHR20208:SF10">
    <property type="entry name" value="STRUCTURE-SPECIFIC ENDONUCLEASE SUBUNIT SLX1"/>
    <property type="match status" value="1"/>
</dbReference>
<comment type="caution">
    <text evidence="3">The sequence shown here is derived from an EMBL/GenBank/DDBJ whole genome shotgun (WGS) entry which is preliminary data.</text>
</comment>
<dbReference type="EMBL" id="JAACJP010000007">
    <property type="protein sequence ID" value="KAF5383158.1"/>
    <property type="molecule type" value="Genomic_DNA"/>
</dbReference>
<dbReference type="InterPro" id="IPR013083">
    <property type="entry name" value="Znf_RING/FYVE/PHD"/>
</dbReference>
<feature type="compositionally biased region" description="Basic and acidic residues" evidence="1">
    <location>
        <begin position="494"/>
        <end position="505"/>
    </location>
</feature>
<reference evidence="3 4" key="1">
    <citation type="journal article" date="2020" name="ISME J.">
        <title>Uncovering the hidden diversity of litter-decomposition mechanisms in mushroom-forming fungi.</title>
        <authorList>
            <person name="Floudas D."/>
            <person name="Bentzer J."/>
            <person name="Ahren D."/>
            <person name="Johansson T."/>
            <person name="Persson P."/>
            <person name="Tunlid A."/>
        </authorList>
    </citation>
    <scope>NUCLEOTIDE SEQUENCE [LARGE SCALE GENOMIC DNA]</scope>
    <source>
        <strain evidence="3 4">CBS 661.87</strain>
    </source>
</reference>
<dbReference type="Proteomes" id="UP000565441">
    <property type="component" value="Unassembled WGS sequence"/>
</dbReference>
<dbReference type="SMART" id="SM00384">
    <property type="entry name" value="AT_hook"/>
    <property type="match status" value="3"/>
</dbReference>
<organism evidence="3 4">
    <name type="scientific">Tricholomella constricta</name>
    <dbReference type="NCBI Taxonomy" id="117010"/>
    <lineage>
        <taxon>Eukaryota</taxon>
        <taxon>Fungi</taxon>
        <taxon>Dikarya</taxon>
        <taxon>Basidiomycota</taxon>
        <taxon>Agaricomycotina</taxon>
        <taxon>Agaricomycetes</taxon>
        <taxon>Agaricomycetidae</taxon>
        <taxon>Agaricales</taxon>
        <taxon>Tricholomatineae</taxon>
        <taxon>Lyophyllaceae</taxon>
        <taxon>Tricholomella</taxon>
    </lineage>
</organism>
<evidence type="ECO:0000313" key="4">
    <source>
        <dbReference type="Proteomes" id="UP000565441"/>
    </source>
</evidence>
<dbReference type="Pfam" id="PF21202">
    <property type="entry name" value="SLX1_C"/>
    <property type="match status" value="1"/>
</dbReference>
<dbReference type="OrthoDB" id="24645at2759"/>
<proteinExistence type="predicted"/>
<evidence type="ECO:0000259" key="2">
    <source>
        <dbReference type="Pfam" id="PF21202"/>
    </source>
</evidence>
<dbReference type="PANTHER" id="PTHR20208">
    <property type="entry name" value="STRUCTURE-SPECIFIC ENDONUCLEASE SUBUNIT SLX1"/>
    <property type="match status" value="1"/>
</dbReference>
<dbReference type="Gene3D" id="3.30.40.10">
    <property type="entry name" value="Zinc/RING finger domain, C3HC4 (zinc finger)"/>
    <property type="match status" value="1"/>
</dbReference>
<dbReference type="AlphaFoldDB" id="A0A8H5HGT5"/>
<feature type="region of interest" description="Disordered" evidence="1">
    <location>
        <begin position="220"/>
        <end position="513"/>
    </location>
</feature>
<dbReference type="GO" id="GO:0000724">
    <property type="term" value="P:double-strand break repair via homologous recombination"/>
    <property type="evidence" value="ECO:0007669"/>
    <property type="project" value="TreeGrafter"/>
</dbReference>
<dbReference type="InterPro" id="IPR017956">
    <property type="entry name" value="AT_hook_DNA-bd_motif"/>
</dbReference>
<gene>
    <name evidence="3" type="ORF">D9615_004967</name>
</gene>
<dbReference type="GO" id="GO:0017108">
    <property type="term" value="F:5'-flap endonuclease activity"/>
    <property type="evidence" value="ECO:0007669"/>
    <property type="project" value="TreeGrafter"/>
</dbReference>
<dbReference type="GO" id="GO:0008821">
    <property type="term" value="F:crossover junction DNA endonuclease activity"/>
    <property type="evidence" value="ECO:0007669"/>
    <property type="project" value="TreeGrafter"/>
</dbReference>
<feature type="compositionally biased region" description="Acidic residues" evidence="1">
    <location>
        <begin position="287"/>
        <end position="301"/>
    </location>
</feature>
<protein>
    <recommendedName>
        <fullName evidence="2">Structure-specific endonuclease subunit SLX1 C-terminal domain-containing protein</fullName>
    </recommendedName>
</protein>
<dbReference type="InterPro" id="IPR050381">
    <property type="entry name" value="SLX1_endonuclease"/>
</dbReference>
<evidence type="ECO:0000256" key="1">
    <source>
        <dbReference type="SAM" id="MobiDB-lite"/>
    </source>
</evidence>
<keyword evidence="4" id="KW-1185">Reference proteome</keyword>
<accession>A0A8H5HGT5</accession>
<sequence>MIAALQFEWAWQHPDKSRHLRDTNGEALFVHRRPKHLKANLQIVRTMVSNHPYHNWPLHVKLFTEEAVMAWKDAIQDIAQSPLPLGFTYTVELEGVDGKSGRVGSGRDGPISVKDEQFTSSYLAKSTAFLATNPPLHCSVCQEVLENYATDALSTALCPSPTCTAVSHLSCLSKRFLDADITTTALVPRGGICTSCNTYTLWGDVIRGCYRRNAGGIAPEEYDIPESDQGELYESDSEPGTKMVPPRSPIKNPIRPKVKCPVVKERKKVPQKKAARAGAVASSSEGELFDYDDVSSTDELPDTPRKRGRPPKSSPPAATPTTKRKAITQKGRPKQKNILCAGSPSSSERELFDCDVMQTTGPPESLRKRGRPKEKSLRPTSPSSDGEPFDVHISSTGDTPRKSKSGRPRNVSRSALGQPNAPDGPPPIPRKRGRPLKSSSIAIAGPSVPQPQSSKTVAVKRATQGRPKKLGKKHCSTDSSSGESFDFGAISDASSEHEHEHDVRLKPIPSKKR</sequence>
<feature type="compositionally biased region" description="Basic residues" evidence="1">
    <location>
        <begin position="322"/>
        <end position="335"/>
    </location>
</feature>